<dbReference type="PROSITE" id="PS52015">
    <property type="entry name" value="TONB_CTD"/>
    <property type="match status" value="1"/>
</dbReference>
<keyword evidence="8 11" id="KW-1133">Transmembrane helix</keyword>
<keyword evidence="7" id="KW-0653">Protein transport</keyword>
<protein>
    <submittedName>
        <fullName evidence="13">Energy transducer TonB</fullName>
    </submittedName>
</protein>
<evidence type="ECO:0000256" key="7">
    <source>
        <dbReference type="ARBA" id="ARBA00022927"/>
    </source>
</evidence>
<keyword evidence="4" id="KW-1003">Cell membrane</keyword>
<dbReference type="GO" id="GO:0055085">
    <property type="term" value="P:transmembrane transport"/>
    <property type="evidence" value="ECO:0007669"/>
    <property type="project" value="InterPro"/>
</dbReference>
<evidence type="ECO:0000256" key="5">
    <source>
        <dbReference type="ARBA" id="ARBA00022519"/>
    </source>
</evidence>
<comment type="subcellular location">
    <subcellularLocation>
        <location evidence="1">Cell inner membrane</location>
        <topology evidence="1">Single-pass membrane protein</topology>
        <orientation evidence="1">Periplasmic side</orientation>
    </subcellularLocation>
</comment>
<feature type="region of interest" description="Disordered" evidence="10">
    <location>
        <begin position="58"/>
        <end position="81"/>
    </location>
</feature>
<evidence type="ECO:0000256" key="9">
    <source>
        <dbReference type="ARBA" id="ARBA00023136"/>
    </source>
</evidence>
<dbReference type="AlphaFoldDB" id="A0A7V1LPG4"/>
<organism evidence="13">
    <name type="scientific">Caldithrix abyssi</name>
    <dbReference type="NCBI Taxonomy" id="187145"/>
    <lineage>
        <taxon>Bacteria</taxon>
        <taxon>Pseudomonadati</taxon>
        <taxon>Calditrichota</taxon>
        <taxon>Calditrichia</taxon>
        <taxon>Calditrichales</taxon>
        <taxon>Calditrichaceae</taxon>
        <taxon>Caldithrix</taxon>
    </lineage>
</organism>
<keyword evidence="5" id="KW-0997">Cell inner membrane</keyword>
<dbReference type="Proteomes" id="UP000886005">
    <property type="component" value="Unassembled WGS sequence"/>
</dbReference>
<sequence length="202" mass="22660">MGGIMSDYKSNYRERLLRSVSLALALLLLGFYLGRERKTLVAGELPVPHIVLKTLPSPKTIQNKRPPRPTRPVVGETEEDPELAEDVDIERLFTAETDMEAAPPEDDEPETFLPYSKAPVLVKRVVPVYPPLARRAGASGTVYLKIFVNKKGRVEKAVVIKSIPMLDQAAIEAVMKFEFQPALQRDRQVGVWISIPVRFVLK</sequence>
<evidence type="ECO:0000256" key="1">
    <source>
        <dbReference type="ARBA" id="ARBA00004383"/>
    </source>
</evidence>
<dbReference type="InterPro" id="IPR037682">
    <property type="entry name" value="TonB_C"/>
</dbReference>
<keyword evidence="9 11" id="KW-0472">Membrane</keyword>
<dbReference type="GO" id="GO:0005886">
    <property type="term" value="C:plasma membrane"/>
    <property type="evidence" value="ECO:0007669"/>
    <property type="project" value="UniProtKB-SubCell"/>
</dbReference>
<keyword evidence="6 11" id="KW-0812">Transmembrane</keyword>
<dbReference type="InterPro" id="IPR051045">
    <property type="entry name" value="TonB-dependent_transducer"/>
</dbReference>
<dbReference type="GO" id="GO:0015031">
    <property type="term" value="P:protein transport"/>
    <property type="evidence" value="ECO:0007669"/>
    <property type="project" value="UniProtKB-KW"/>
</dbReference>
<evidence type="ECO:0000256" key="4">
    <source>
        <dbReference type="ARBA" id="ARBA00022475"/>
    </source>
</evidence>
<evidence type="ECO:0000313" key="13">
    <source>
        <dbReference type="EMBL" id="HED11696.1"/>
    </source>
</evidence>
<evidence type="ECO:0000256" key="11">
    <source>
        <dbReference type="SAM" id="Phobius"/>
    </source>
</evidence>
<dbReference type="PANTHER" id="PTHR33446">
    <property type="entry name" value="PROTEIN TONB-RELATED"/>
    <property type="match status" value="1"/>
</dbReference>
<dbReference type="Pfam" id="PF03544">
    <property type="entry name" value="TonB_C"/>
    <property type="match status" value="1"/>
</dbReference>
<evidence type="ECO:0000256" key="3">
    <source>
        <dbReference type="ARBA" id="ARBA00022448"/>
    </source>
</evidence>
<reference evidence="13" key="1">
    <citation type="journal article" date="2020" name="mSystems">
        <title>Genome- and Community-Level Interaction Insights into Carbon Utilization and Element Cycling Functions of Hydrothermarchaeota in Hydrothermal Sediment.</title>
        <authorList>
            <person name="Zhou Z."/>
            <person name="Liu Y."/>
            <person name="Xu W."/>
            <person name="Pan J."/>
            <person name="Luo Z.H."/>
            <person name="Li M."/>
        </authorList>
    </citation>
    <scope>NUCLEOTIDE SEQUENCE [LARGE SCALE GENOMIC DNA]</scope>
    <source>
        <strain evidence="13">HyVt-456</strain>
    </source>
</reference>
<accession>A0A7V1LPG4</accession>
<dbReference type="EMBL" id="DRLD01000379">
    <property type="protein sequence ID" value="HED11696.1"/>
    <property type="molecule type" value="Genomic_DNA"/>
</dbReference>
<evidence type="ECO:0000259" key="12">
    <source>
        <dbReference type="PROSITE" id="PS52015"/>
    </source>
</evidence>
<evidence type="ECO:0000256" key="2">
    <source>
        <dbReference type="ARBA" id="ARBA00006555"/>
    </source>
</evidence>
<evidence type="ECO:0000256" key="8">
    <source>
        <dbReference type="ARBA" id="ARBA00022989"/>
    </source>
</evidence>
<evidence type="ECO:0000256" key="10">
    <source>
        <dbReference type="SAM" id="MobiDB-lite"/>
    </source>
</evidence>
<evidence type="ECO:0000256" key="6">
    <source>
        <dbReference type="ARBA" id="ARBA00022692"/>
    </source>
</evidence>
<name>A0A7V1LPG4_CALAY</name>
<comment type="caution">
    <text evidence="13">The sequence shown here is derived from an EMBL/GenBank/DDBJ whole genome shotgun (WGS) entry which is preliminary data.</text>
</comment>
<proteinExistence type="inferred from homology"/>
<feature type="transmembrane region" description="Helical" evidence="11">
    <location>
        <begin position="16"/>
        <end position="34"/>
    </location>
</feature>
<gene>
    <name evidence="13" type="ORF">ENJ10_13470</name>
</gene>
<dbReference type="SUPFAM" id="SSF74653">
    <property type="entry name" value="TolA/TonB C-terminal domain"/>
    <property type="match status" value="1"/>
</dbReference>
<comment type="similarity">
    <text evidence="2">Belongs to the TonB family.</text>
</comment>
<dbReference type="NCBIfam" id="TIGR01352">
    <property type="entry name" value="tonB_Cterm"/>
    <property type="match status" value="1"/>
</dbReference>
<keyword evidence="3" id="KW-0813">Transport</keyword>
<dbReference type="InterPro" id="IPR006260">
    <property type="entry name" value="TonB/TolA_C"/>
</dbReference>
<feature type="domain" description="TonB C-terminal" evidence="12">
    <location>
        <begin position="114"/>
        <end position="202"/>
    </location>
</feature>
<dbReference type="Gene3D" id="3.30.1150.10">
    <property type="match status" value="1"/>
</dbReference>